<reference evidence="3" key="1">
    <citation type="journal article" date="2014" name="BMC Genomics">
        <title>Genome characteristics reveal the impact of lichenization on lichen-forming fungus Endocarpon pusillum Hedwig (Verrucariales, Ascomycota).</title>
        <authorList>
            <person name="Wang Y.-Y."/>
            <person name="Liu B."/>
            <person name="Zhang X.-Y."/>
            <person name="Zhou Q.-M."/>
            <person name="Zhang T."/>
            <person name="Li H."/>
            <person name="Yu Y.-F."/>
            <person name="Zhang X.-L."/>
            <person name="Hao X.-Y."/>
            <person name="Wang M."/>
            <person name="Wang L."/>
            <person name="Wei J.-C."/>
        </authorList>
    </citation>
    <scope>NUCLEOTIDE SEQUENCE [LARGE SCALE GENOMIC DNA]</scope>
    <source>
        <strain evidence="3">Z07020 / HMAS-L-300199</strain>
    </source>
</reference>
<proteinExistence type="predicted"/>
<feature type="region of interest" description="Disordered" evidence="1">
    <location>
        <begin position="405"/>
        <end position="428"/>
    </location>
</feature>
<feature type="compositionally biased region" description="Acidic residues" evidence="1">
    <location>
        <begin position="411"/>
        <end position="422"/>
    </location>
</feature>
<name>U1I0G7_ENDPU</name>
<dbReference type="RefSeq" id="XP_007787376.1">
    <property type="nucleotide sequence ID" value="XM_007789186.1"/>
</dbReference>
<dbReference type="Proteomes" id="UP000019373">
    <property type="component" value="Unassembled WGS sequence"/>
</dbReference>
<dbReference type="EMBL" id="KE720815">
    <property type="protein sequence ID" value="ERF75364.1"/>
    <property type="molecule type" value="Genomic_DNA"/>
</dbReference>
<protein>
    <submittedName>
        <fullName evidence="2">Uncharacterized protein</fullName>
    </submittedName>
</protein>
<evidence type="ECO:0000313" key="3">
    <source>
        <dbReference type="Proteomes" id="UP000019373"/>
    </source>
</evidence>
<dbReference type="AlphaFoldDB" id="U1I0G7"/>
<gene>
    <name evidence="2" type="ORF">EPUS_00157</name>
</gene>
<evidence type="ECO:0000313" key="2">
    <source>
        <dbReference type="EMBL" id="ERF75364.1"/>
    </source>
</evidence>
<organism evidence="2 3">
    <name type="scientific">Endocarpon pusillum (strain Z07020 / HMAS-L-300199)</name>
    <name type="common">Lichen-forming fungus</name>
    <dbReference type="NCBI Taxonomy" id="1263415"/>
    <lineage>
        <taxon>Eukaryota</taxon>
        <taxon>Fungi</taxon>
        <taxon>Dikarya</taxon>
        <taxon>Ascomycota</taxon>
        <taxon>Pezizomycotina</taxon>
        <taxon>Eurotiomycetes</taxon>
        <taxon>Chaetothyriomycetidae</taxon>
        <taxon>Verrucariales</taxon>
        <taxon>Verrucariaceae</taxon>
        <taxon>Endocarpon</taxon>
    </lineage>
</organism>
<sequence>MQKKIHLLWCFDEVQCDAAIAVRTKREGDDITDFRYQDIEIEYQDPTALSFLVTSLYSLPGCHSSVLAGTALNIKRVEEIVNLAVDTSADTRLAYGLSPTGYNIPQMKSLDRSHLSSRSYGTQPLHNHQISLDAVRARLKASLVGSETVFEDQAFISKFRGQRQQGGRFANMGKNQIAPSSAQSLPMVRLLHRRALQSLYHKPGLNQPRRLAVRGICEKDCDTSIEVQKKANQPLKQRTQKLATSADLIWQKLANDVSYMAMQAELFSRSRFLDIAEAATLVKQAIAYMTEVDRGKFLVCIAEQLVVDAVMEYLRDRTPPSTHTDEYLGLWQYSASSFGFIAEDRLAKAIYTNAYEHKNPTERTRFLTKFDNVYKISKSLGSQTSWLGLKGFVLEHNSGTVDVALSGNEADGQDDDKDEDHEKEDGENKIVRGMSVGEWLHRVLRNEARPTFLLPSTSAGPDVMFVLCRKQKTLIQRVIYAVQSKMAMRYCGSRKRNEKAEFLEILHDFKTACAARPGEFEFLTFLLLGCDEEADVKTTEIVNKLTKRKKDARFAQDIVNKAELKKTNPGMSKPKGTLVVETSIQG</sequence>
<dbReference type="OrthoDB" id="5065752at2759"/>
<accession>U1I0G7</accession>
<keyword evidence="3" id="KW-1185">Reference proteome</keyword>
<dbReference type="HOGENOM" id="CLU_465419_0_0_1"/>
<dbReference type="GeneID" id="19235221"/>
<evidence type="ECO:0000256" key="1">
    <source>
        <dbReference type="SAM" id="MobiDB-lite"/>
    </source>
</evidence>